<sequence>MSALRITNILALVIFIGLVAWEISFQDIIRQTQEPYSDEVEENEDTLELTSEAPADEEAAQEQEGYVFGTSAVHPLAVRAGNRVVENGGNAAEAAIAVSFVLGVVEPYGSGIGGGGMMLVHDPDQGVRSFDYREAAASSGAWPERGVAVPGLVKGMELLHEEYWSGEEETSWEALLEDAIEYAEDGVLVDQILTNRIDSATRYIDMDEQNREYFYPGGLAIERYETLQQPALAETMKKIQASGAAGFYEGEVADALVNATSFTHEDLLNYDVYESEPVSGEFENRRIYGTASPSASTTLIQMLQMADQLDVYETLSAIEGFDGLDLDPNMKLGHLVNEDEWYPVYVHLMSEVTKAAYGDRLETVGDPQFNPEIDTNAFTEPAYTQSLIDGNEEQSGINVDRISYNEQYDSPAEINDSRHTTHFVIVDQDGMMVSATHSLGEFFGSGRYVKGMFLNNQLNNFSPRDESPNSYAPGKRPRTFVSPVILEGEHGQAELGLGTPGGRRIPAMLFQTIMEYTYGVNEDTGEPFTLQEAISRPRFYTEGNLVNYERSMDDDMRRIFFEDFGYDLRQESSPLYYGGIQGIGLEYSDAGHVQRIFGGGDPRRNGAWQLGTHEGTQEEQGADEDELDE</sequence>
<accession>A0A3M7TQ36</accession>
<feature type="compositionally biased region" description="Acidic residues" evidence="5">
    <location>
        <begin position="620"/>
        <end position="629"/>
    </location>
</feature>
<evidence type="ECO:0000313" key="7">
    <source>
        <dbReference type="Proteomes" id="UP000278746"/>
    </source>
</evidence>
<dbReference type="Gene3D" id="3.60.20.40">
    <property type="match status" value="1"/>
</dbReference>
<dbReference type="PRINTS" id="PR01210">
    <property type="entry name" value="GGTRANSPTASE"/>
</dbReference>
<keyword evidence="3" id="KW-0378">Hydrolase</keyword>
<reference evidence="6 7" key="1">
    <citation type="submission" date="2018-10" db="EMBL/GenBank/DDBJ databases">
        <title>Bacillus Keqinensis sp. nov., a moderately halophilic bacterium isolated from a saline-alkaline lake.</title>
        <authorList>
            <person name="Wang H."/>
        </authorList>
    </citation>
    <scope>NUCLEOTIDE SEQUENCE [LARGE SCALE GENOMIC DNA]</scope>
    <source>
        <strain evidence="6 7">KQ-3</strain>
    </source>
</reference>
<dbReference type="AlphaFoldDB" id="A0A3M7TQ36"/>
<evidence type="ECO:0000256" key="1">
    <source>
        <dbReference type="ARBA" id="ARBA00009381"/>
    </source>
</evidence>
<name>A0A3M7TQ36_9BACI</name>
<organism evidence="6 7">
    <name type="scientific">Alteribacter keqinensis</name>
    <dbReference type="NCBI Taxonomy" id="2483800"/>
    <lineage>
        <taxon>Bacteria</taxon>
        <taxon>Bacillati</taxon>
        <taxon>Bacillota</taxon>
        <taxon>Bacilli</taxon>
        <taxon>Bacillales</taxon>
        <taxon>Bacillaceae</taxon>
        <taxon>Alteribacter</taxon>
    </lineage>
</organism>
<feature type="region of interest" description="Disordered" evidence="5">
    <location>
        <begin position="604"/>
        <end position="629"/>
    </location>
</feature>
<dbReference type="Proteomes" id="UP000278746">
    <property type="component" value="Unassembled WGS sequence"/>
</dbReference>
<gene>
    <name evidence="6" type="ORF">EBO34_13660</name>
</gene>
<dbReference type="Gene3D" id="1.10.246.130">
    <property type="match status" value="1"/>
</dbReference>
<evidence type="ECO:0000313" key="6">
    <source>
        <dbReference type="EMBL" id="RNA67754.1"/>
    </source>
</evidence>
<proteinExistence type="inferred from homology"/>
<dbReference type="GO" id="GO:0016740">
    <property type="term" value="F:transferase activity"/>
    <property type="evidence" value="ECO:0007669"/>
    <property type="project" value="UniProtKB-KW"/>
</dbReference>
<comment type="similarity">
    <text evidence="1">Belongs to the gamma-glutamyltransferase family.</text>
</comment>
<dbReference type="InterPro" id="IPR029055">
    <property type="entry name" value="Ntn_hydrolases_N"/>
</dbReference>
<dbReference type="RefSeq" id="WP_122899475.1">
    <property type="nucleotide sequence ID" value="NZ_RHIB01000002.1"/>
</dbReference>
<dbReference type="PANTHER" id="PTHR43199">
    <property type="entry name" value="GLUTATHIONE HYDROLASE"/>
    <property type="match status" value="1"/>
</dbReference>
<dbReference type="PANTHER" id="PTHR43199:SF1">
    <property type="entry name" value="GLUTATHIONE HYDROLASE PROENZYME"/>
    <property type="match status" value="1"/>
</dbReference>
<dbReference type="EMBL" id="RHIB01000002">
    <property type="protein sequence ID" value="RNA67754.1"/>
    <property type="molecule type" value="Genomic_DNA"/>
</dbReference>
<dbReference type="GO" id="GO:0016787">
    <property type="term" value="F:hydrolase activity"/>
    <property type="evidence" value="ECO:0007669"/>
    <property type="project" value="UniProtKB-KW"/>
</dbReference>
<evidence type="ECO:0000256" key="3">
    <source>
        <dbReference type="ARBA" id="ARBA00022801"/>
    </source>
</evidence>
<dbReference type="Pfam" id="PF01019">
    <property type="entry name" value="G_glu_transpept"/>
    <property type="match status" value="1"/>
</dbReference>
<dbReference type="SUPFAM" id="SSF56235">
    <property type="entry name" value="N-terminal nucleophile aminohydrolases (Ntn hydrolases)"/>
    <property type="match status" value="1"/>
</dbReference>
<dbReference type="InterPro" id="IPR043138">
    <property type="entry name" value="GGT_lsub"/>
</dbReference>
<keyword evidence="7" id="KW-1185">Reference proteome</keyword>
<dbReference type="InterPro" id="IPR051792">
    <property type="entry name" value="GGT_bact"/>
</dbReference>
<evidence type="ECO:0000256" key="2">
    <source>
        <dbReference type="ARBA" id="ARBA00022679"/>
    </source>
</evidence>
<keyword evidence="4" id="KW-0865">Zymogen</keyword>
<evidence type="ECO:0000256" key="5">
    <source>
        <dbReference type="SAM" id="MobiDB-lite"/>
    </source>
</evidence>
<comment type="caution">
    <text evidence="6">The sequence shown here is derived from an EMBL/GenBank/DDBJ whole genome shotgun (WGS) entry which is preliminary data.</text>
</comment>
<dbReference type="OrthoDB" id="9781342at2"/>
<evidence type="ECO:0000256" key="4">
    <source>
        <dbReference type="ARBA" id="ARBA00023145"/>
    </source>
</evidence>
<protein>
    <submittedName>
        <fullName evidence="6">Gamma-glutamyltransferase</fullName>
    </submittedName>
</protein>
<dbReference type="InterPro" id="IPR043137">
    <property type="entry name" value="GGT_ssub_C"/>
</dbReference>
<keyword evidence="2 6" id="KW-0808">Transferase</keyword>